<keyword evidence="4" id="KW-1185">Reference proteome</keyword>
<name>I0I2H0_CALAS</name>
<dbReference type="OrthoDB" id="9796770at2"/>
<feature type="domain" description="Peptidase S33 tripeptidyl aminopeptidase-like C-terminal" evidence="2">
    <location>
        <begin position="732"/>
        <end position="819"/>
    </location>
</feature>
<dbReference type="GO" id="GO:0046464">
    <property type="term" value="P:acylglycerol catabolic process"/>
    <property type="evidence" value="ECO:0007669"/>
    <property type="project" value="TreeGrafter"/>
</dbReference>
<accession>I0I2H0</accession>
<evidence type="ECO:0000313" key="4">
    <source>
        <dbReference type="Proteomes" id="UP000007880"/>
    </source>
</evidence>
<dbReference type="KEGG" id="cap:CLDAP_14180"/>
<organism evidence="3 4">
    <name type="scientific">Caldilinea aerophila (strain DSM 14535 / JCM 11387 / NBRC 104270 / STL-6-O1)</name>
    <dbReference type="NCBI Taxonomy" id="926550"/>
    <lineage>
        <taxon>Bacteria</taxon>
        <taxon>Bacillati</taxon>
        <taxon>Chloroflexota</taxon>
        <taxon>Caldilineae</taxon>
        <taxon>Caldilineales</taxon>
        <taxon>Caldilineaceae</taxon>
        <taxon>Caldilinea</taxon>
    </lineage>
</organism>
<dbReference type="GO" id="GO:0016020">
    <property type="term" value="C:membrane"/>
    <property type="evidence" value="ECO:0007669"/>
    <property type="project" value="TreeGrafter"/>
</dbReference>
<dbReference type="Pfam" id="PF08386">
    <property type="entry name" value="Abhydrolase_4"/>
    <property type="match status" value="1"/>
</dbReference>
<dbReference type="AlphaFoldDB" id="I0I2H0"/>
<evidence type="ECO:0000313" key="3">
    <source>
        <dbReference type="EMBL" id="BAL99457.1"/>
    </source>
</evidence>
<dbReference type="Gene3D" id="3.40.50.1820">
    <property type="entry name" value="alpha/beta hydrolase"/>
    <property type="match status" value="2"/>
</dbReference>
<reference evidence="3 4" key="1">
    <citation type="submission" date="2012-02" db="EMBL/GenBank/DDBJ databases">
        <title>Complete genome sequence of Caldilinea aerophila DSM 14535 (= NBRC 102666).</title>
        <authorList>
            <person name="Oguchi A."/>
            <person name="Hosoyama A."/>
            <person name="Sekine M."/>
            <person name="Fukai R."/>
            <person name="Kato Y."/>
            <person name="Nakamura S."/>
            <person name="Hanada S."/>
            <person name="Yamazaki S."/>
            <person name="Fujita N."/>
        </authorList>
    </citation>
    <scope>NUCLEOTIDE SEQUENCE [LARGE SCALE GENOMIC DNA]</scope>
    <source>
        <strain evidence="4">DSM 14535 / JCM 11387 / NBRC 104270 / STL-6-O1</strain>
    </source>
</reference>
<keyword evidence="3" id="KW-0378">Hydrolase</keyword>
<proteinExistence type="predicted"/>
<dbReference type="InterPro" id="IPR013595">
    <property type="entry name" value="Pept_S33_TAP-like_C"/>
</dbReference>
<dbReference type="InterPro" id="IPR050266">
    <property type="entry name" value="AB_hydrolase_sf"/>
</dbReference>
<dbReference type="Proteomes" id="UP000007880">
    <property type="component" value="Chromosome"/>
</dbReference>
<protein>
    <submittedName>
        <fullName evidence="3">Putative hydrolase</fullName>
    </submittedName>
</protein>
<dbReference type="PANTHER" id="PTHR43798:SF5">
    <property type="entry name" value="MONOACYLGLYCEROL LIPASE ABHD6"/>
    <property type="match status" value="1"/>
</dbReference>
<evidence type="ECO:0000259" key="1">
    <source>
        <dbReference type="Pfam" id="PF00561"/>
    </source>
</evidence>
<dbReference type="EMBL" id="AP012337">
    <property type="protein sequence ID" value="BAL99457.1"/>
    <property type="molecule type" value="Genomic_DNA"/>
</dbReference>
<dbReference type="SUPFAM" id="SSF53474">
    <property type="entry name" value="alpha/beta-Hydrolases"/>
    <property type="match status" value="1"/>
</dbReference>
<dbReference type="PANTHER" id="PTHR43798">
    <property type="entry name" value="MONOACYLGLYCEROL LIPASE"/>
    <property type="match status" value="1"/>
</dbReference>
<dbReference type="Pfam" id="PF00561">
    <property type="entry name" value="Abhydrolase_1"/>
    <property type="match status" value="1"/>
</dbReference>
<dbReference type="eggNOG" id="COG2267">
    <property type="taxonomic scope" value="Bacteria"/>
</dbReference>
<gene>
    <name evidence="3" type="ordered locus">CLDAP_14180</name>
</gene>
<dbReference type="InterPro" id="IPR029058">
    <property type="entry name" value="AB_hydrolase_fold"/>
</dbReference>
<dbReference type="eggNOG" id="COG0596">
    <property type="taxonomic scope" value="Bacteria"/>
</dbReference>
<dbReference type="InterPro" id="IPR000073">
    <property type="entry name" value="AB_hydrolase_1"/>
</dbReference>
<dbReference type="GO" id="GO:0047372">
    <property type="term" value="F:monoacylglycerol lipase activity"/>
    <property type="evidence" value="ECO:0007669"/>
    <property type="project" value="TreeGrafter"/>
</dbReference>
<dbReference type="RefSeq" id="WP_014432696.1">
    <property type="nucleotide sequence ID" value="NC_017079.1"/>
</dbReference>
<feature type="domain" description="AB hydrolase-1" evidence="1">
    <location>
        <begin position="366"/>
        <end position="515"/>
    </location>
</feature>
<evidence type="ECO:0000259" key="2">
    <source>
        <dbReference type="Pfam" id="PF08386"/>
    </source>
</evidence>
<sequence length="841" mass="90245">MSIALAPVAIHAQPSGVSFANVYKGWTTGSDGAPLDSTLYLNLDGSVLLIDDPLVGGSASAYTGQWTTAGNGVALTLTADLKGTLAQPIAIFLDASAGQPLVMQPGESALDGRSRRYYSINYLLENRASLPFNSDFASAAIANSGLAGAYKAFIPGGASGRLDLSLVLFPDFRALLKRDTLDGSPASLTYGAWQDINGQPLVLLTERDGVAFQTPAEIVFSAENGVLRGQNTGSSSVNDLVGVPFFRLEGLTNAVIVLTPPTDITQSQQGETLPGEAPSLAPLPTSVPLSTEILVEYEPLFEEVPCPDDLQIDEAVVCGFLHVPENRSRADSRSIRIFVMKLLAQGEEAPDPLVVIGAAPGDDPGALLAWFNEAPVRRTRSIVILHPRGEGRSEPSLACPESIVSGDVQLKLQSLADCYNRLLQEGVDLAGYTLDQRAFDVIDLAQALKLEQINLLGNDLGAAVARLVLERQPGLVRTIVLESPLPLSVNRTLESPFGAYDALRRVFADCRRTPACDTAYPNLEERFLEVVARDNQSPGSVGLRGDVVARAVFTKLQQGGAEIPALIDALHREDMEAACRLAPMLEGCPPPVAVNETEGAIEAGQPITPSEHLLFLPAMQAGSPAAQSWRDFFTDPGASEGAEAELLNWVQERLGFQTREELFAFLDDLQVQNFLALLNALGVLISSSDAERHGAELNLLCAEDIPRFSLDDLERVRRRLPAEVATLLTASAEEALLICPLWLTPPAAVGDRIVPIRDVPALIMAGAYDPVTPARWAQRSASDFSQPFVRIFPGQGHNLLQEPKGCAQQMLAAFIERPTQAPILQCFLRLRPNFLLPESPG</sequence>
<dbReference type="STRING" id="926550.CLDAP_14180"/>
<dbReference type="HOGENOM" id="CLU_338246_0_0_0"/>